<keyword evidence="11 12" id="KW-0472">Membrane</keyword>
<keyword evidence="3 12" id="KW-0813">Transport</keyword>
<evidence type="ECO:0000256" key="12">
    <source>
        <dbReference type="RuleBase" id="RU367026"/>
    </source>
</evidence>
<evidence type="ECO:0000256" key="10">
    <source>
        <dbReference type="ARBA" id="ARBA00023054"/>
    </source>
</evidence>
<evidence type="ECO:0000256" key="6">
    <source>
        <dbReference type="ARBA" id="ARBA00022824"/>
    </source>
</evidence>
<sequence length="244" mass="28033">MTLQWTFVATVLYAEIIAIAVLLIPIISPKTWQKVSRSGINSAFVVHPSCRLLHGFLLFLHNVHFLTESIREAWKYSSPMEAEQMRKFPEAENVLHMKLFRAQRNMYIAGFALFLWVVLRRLVTLIATEANLMAESEASLKQAQSATQAAKMFMEEKVITDENKLNSATEEKDFSHVEKELNEVKADLERTQEELYKARLDLSSMKKQAESTNQEYDRLLDEHAKLEKKLAILEGTETEAKKGK</sequence>
<evidence type="ECO:0000256" key="8">
    <source>
        <dbReference type="ARBA" id="ARBA00022927"/>
    </source>
</evidence>
<dbReference type="KEGG" id="bgt:106069026"/>
<evidence type="ECO:0000256" key="9">
    <source>
        <dbReference type="ARBA" id="ARBA00022989"/>
    </source>
</evidence>
<feature type="transmembrane region" description="Helical" evidence="12">
    <location>
        <begin position="6"/>
        <end position="27"/>
    </location>
</feature>
<comment type="similarity">
    <text evidence="2 12">Belongs to the BCAP29/BCAP31 family.</text>
</comment>
<dbReference type="AlphaFoldDB" id="A0A2C9JUQ8"/>
<evidence type="ECO:0000256" key="13">
    <source>
        <dbReference type="SAM" id="Coils"/>
    </source>
</evidence>
<evidence type="ECO:0000256" key="5">
    <source>
        <dbReference type="ARBA" id="ARBA00022703"/>
    </source>
</evidence>
<keyword evidence="6 12" id="KW-0256">Endoplasmic reticulum</keyword>
<evidence type="ECO:0000313" key="17">
    <source>
        <dbReference type="Proteomes" id="UP000076420"/>
    </source>
</evidence>
<reference evidence="16" key="1">
    <citation type="submission" date="2020-05" db="UniProtKB">
        <authorList>
            <consortium name="EnsemblMetazoa"/>
        </authorList>
    </citation>
    <scope>IDENTIFICATION</scope>
    <source>
        <strain evidence="16">BB02</strain>
    </source>
</reference>
<feature type="transmembrane region" description="Helical" evidence="12">
    <location>
        <begin position="106"/>
        <end position="123"/>
    </location>
</feature>
<comment type="caution">
    <text evidence="12">Lacks conserved residue(s) required for the propagation of feature annotation.</text>
</comment>
<dbReference type="EnsemblMetazoa" id="BGLB008344-RB">
    <property type="protein sequence ID" value="BGLB008344-PB"/>
    <property type="gene ID" value="BGLB008344"/>
</dbReference>
<dbReference type="VEuPathDB" id="VectorBase:BGLB008344"/>
<dbReference type="STRING" id="6526.A0A2C9JUQ8"/>
<protein>
    <recommendedName>
        <fullName evidence="12">Endoplasmic reticulum transmembrane protein</fullName>
    </recommendedName>
</protein>
<feature type="domain" description="Bap31/Bap29 cytoplasmic coiled-coil" evidence="15">
    <location>
        <begin position="189"/>
        <end position="243"/>
    </location>
</feature>
<dbReference type="GO" id="GO:0005789">
    <property type="term" value="C:endoplasmic reticulum membrane"/>
    <property type="evidence" value="ECO:0007669"/>
    <property type="project" value="UniProtKB-SubCell"/>
</dbReference>
<evidence type="ECO:0000256" key="11">
    <source>
        <dbReference type="ARBA" id="ARBA00023136"/>
    </source>
</evidence>
<keyword evidence="4 12" id="KW-0812">Transmembrane</keyword>
<dbReference type="Gene3D" id="1.20.5.110">
    <property type="match status" value="1"/>
</dbReference>
<dbReference type="PANTHER" id="PTHR12701:SF20">
    <property type="entry name" value="ENDOPLASMIC RETICULUM TRANSMEMBRANE PROTEIN"/>
    <property type="match status" value="1"/>
</dbReference>
<evidence type="ECO:0000256" key="1">
    <source>
        <dbReference type="ARBA" id="ARBA00004477"/>
    </source>
</evidence>
<dbReference type="GO" id="GO:0006915">
    <property type="term" value="P:apoptotic process"/>
    <property type="evidence" value="ECO:0007669"/>
    <property type="project" value="UniProtKB-KW"/>
</dbReference>
<dbReference type="InterPro" id="IPR040463">
    <property type="entry name" value="BAP29/BAP31_N"/>
</dbReference>
<evidence type="ECO:0000259" key="15">
    <source>
        <dbReference type="Pfam" id="PF18035"/>
    </source>
</evidence>
<proteinExistence type="inferred from homology"/>
<comment type="function">
    <text evidence="12">May play a role in anterograde transport of membrane proteins from the endoplasmic reticulum to the Golgi.</text>
</comment>
<evidence type="ECO:0000256" key="7">
    <source>
        <dbReference type="ARBA" id="ARBA00022892"/>
    </source>
</evidence>
<keyword evidence="10 13" id="KW-0175">Coiled coil</keyword>
<gene>
    <name evidence="16" type="primary">106069026</name>
</gene>
<dbReference type="InterPro" id="IPR041672">
    <property type="entry name" value="Bap31/Bap29_C"/>
</dbReference>
<evidence type="ECO:0000256" key="2">
    <source>
        <dbReference type="ARBA" id="ARBA00007956"/>
    </source>
</evidence>
<evidence type="ECO:0000313" key="16">
    <source>
        <dbReference type="EnsemblMetazoa" id="BGLB008344-PB"/>
    </source>
</evidence>
<dbReference type="GO" id="GO:0006888">
    <property type="term" value="P:endoplasmic reticulum to Golgi vesicle-mediated transport"/>
    <property type="evidence" value="ECO:0007669"/>
    <property type="project" value="UniProtKB-UniRule"/>
</dbReference>
<dbReference type="Proteomes" id="UP000076420">
    <property type="component" value="Unassembled WGS sequence"/>
</dbReference>
<accession>A0A2C9JUQ8</accession>
<keyword evidence="8 12" id="KW-0653">Protein transport</keyword>
<feature type="domain" description="BAP29/BAP31 transmembrane" evidence="14">
    <location>
        <begin position="1"/>
        <end position="138"/>
    </location>
</feature>
<dbReference type="GO" id="GO:0006886">
    <property type="term" value="P:intracellular protein transport"/>
    <property type="evidence" value="ECO:0007669"/>
    <property type="project" value="UniProtKB-UniRule"/>
</dbReference>
<keyword evidence="5" id="KW-0053">Apoptosis</keyword>
<dbReference type="VEuPathDB" id="VectorBase:BGLAX_049552"/>
<organism evidence="16 17">
    <name type="scientific">Biomphalaria glabrata</name>
    <name type="common">Bloodfluke planorb</name>
    <name type="synonym">Freshwater snail</name>
    <dbReference type="NCBI Taxonomy" id="6526"/>
    <lineage>
        <taxon>Eukaryota</taxon>
        <taxon>Metazoa</taxon>
        <taxon>Spiralia</taxon>
        <taxon>Lophotrochozoa</taxon>
        <taxon>Mollusca</taxon>
        <taxon>Gastropoda</taxon>
        <taxon>Heterobranchia</taxon>
        <taxon>Euthyneura</taxon>
        <taxon>Panpulmonata</taxon>
        <taxon>Hygrophila</taxon>
        <taxon>Lymnaeoidea</taxon>
        <taxon>Planorbidae</taxon>
        <taxon>Biomphalaria</taxon>
    </lineage>
</organism>
<dbReference type="GO" id="GO:0070973">
    <property type="term" value="P:protein localization to endoplasmic reticulum exit site"/>
    <property type="evidence" value="ECO:0007669"/>
    <property type="project" value="UniProtKB-UniRule"/>
</dbReference>
<evidence type="ECO:0000256" key="4">
    <source>
        <dbReference type="ARBA" id="ARBA00022692"/>
    </source>
</evidence>
<dbReference type="InterPro" id="IPR008417">
    <property type="entry name" value="BAP29/BAP31"/>
</dbReference>
<feature type="coiled-coil region" evidence="13">
    <location>
        <begin position="174"/>
        <end position="236"/>
    </location>
</feature>
<evidence type="ECO:0000259" key="14">
    <source>
        <dbReference type="Pfam" id="PF05529"/>
    </source>
</evidence>
<dbReference type="OrthoDB" id="435607at2759"/>
<dbReference type="FunFam" id="1.20.5.110:FF:000011">
    <property type="entry name" value="B-cell receptor-associated protein 29"/>
    <property type="match status" value="1"/>
</dbReference>
<name>A0A2C9JUQ8_BIOGL</name>
<dbReference type="Pfam" id="PF05529">
    <property type="entry name" value="Bap31"/>
    <property type="match status" value="1"/>
</dbReference>
<dbReference type="Pfam" id="PF18035">
    <property type="entry name" value="Bap31_Bap29_C"/>
    <property type="match status" value="1"/>
</dbReference>
<evidence type="ECO:0000256" key="3">
    <source>
        <dbReference type="ARBA" id="ARBA00022448"/>
    </source>
</evidence>
<comment type="subcellular location">
    <subcellularLocation>
        <location evidence="1 12">Endoplasmic reticulum membrane</location>
        <topology evidence="1 12">Multi-pass membrane protein</topology>
    </subcellularLocation>
</comment>
<keyword evidence="9 12" id="KW-1133">Transmembrane helix</keyword>
<dbReference type="PANTHER" id="PTHR12701">
    <property type="entry name" value="BCR-ASSOCIATED PROTEIN, BAP"/>
    <property type="match status" value="1"/>
</dbReference>
<keyword evidence="7 12" id="KW-0931">ER-Golgi transport</keyword>